<organism evidence="9 10">
    <name type="scientific">Pseudomonas putida</name>
    <name type="common">Arthrobacter siderocapsulatus</name>
    <dbReference type="NCBI Taxonomy" id="303"/>
    <lineage>
        <taxon>Bacteria</taxon>
        <taxon>Pseudomonadati</taxon>
        <taxon>Pseudomonadota</taxon>
        <taxon>Gammaproteobacteria</taxon>
        <taxon>Pseudomonadales</taxon>
        <taxon>Pseudomonadaceae</taxon>
        <taxon>Pseudomonas</taxon>
    </lineage>
</organism>
<feature type="domain" description="GGDEF" evidence="8">
    <location>
        <begin position="300"/>
        <end position="439"/>
    </location>
</feature>
<dbReference type="Gene3D" id="3.30.70.270">
    <property type="match status" value="1"/>
</dbReference>
<dbReference type="FunFam" id="3.30.70.270:FF:000001">
    <property type="entry name" value="Diguanylate cyclase domain protein"/>
    <property type="match status" value="1"/>
</dbReference>
<feature type="domain" description="PAS" evidence="6">
    <location>
        <begin position="15"/>
        <end position="85"/>
    </location>
</feature>
<dbReference type="Gene3D" id="3.30.450.20">
    <property type="entry name" value="PAS domain"/>
    <property type="match status" value="2"/>
</dbReference>
<accession>A0A177SA14</accession>
<evidence type="ECO:0000256" key="1">
    <source>
        <dbReference type="ARBA" id="ARBA00001946"/>
    </source>
</evidence>
<feature type="domain" description="PAS" evidence="6">
    <location>
        <begin position="139"/>
        <end position="188"/>
    </location>
</feature>
<keyword evidence="4" id="KW-0418">Kinase</keyword>
<dbReference type="AlphaFoldDB" id="A0A177SA14"/>
<comment type="cofactor">
    <cofactor evidence="1">
        <name>Mg(2+)</name>
        <dbReference type="ChEBI" id="CHEBI:18420"/>
    </cofactor>
</comment>
<dbReference type="InterPro" id="IPR013656">
    <property type="entry name" value="PAS_4"/>
</dbReference>
<evidence type="ECO:0000313" key="10">
    <source>
        <dbReference type="Proteomes" id="UP000077752"/>
    </source>
</evidence>
<dbReference type="RefSeq" id="WP_064304793.1">
    <property type="nucleotide sequence ID" value="NZ_LUCV01000051.1"/>
</dbReference>
<comment type="catalytic activity">
    <reaction evidence="5">
        <text>2 GTP = 3',3'-c-di-GMP + 2 diphosphate</text>
        <dbReference type="Rhea" id="RHEA:24898"/>
        <dbReference type="ChEBI" id="CHEBI:33019"/>
        <dbReference type="ChEBI" id="CHEBI:37565"/>
        <dbReference type="ChEBI" id="CHEBI:58805"/>
        <dbReference type="EC" id="2.7.7.65"/>
    </reaction>
</comment>
<dbReference type="PROSITE" id="PS50113">
    <property type="entry name" value="PAC"/>
    <property type="match status" value="1"/>
</dbReference>
<dbReference type="InterPro" id="IPR035965">
    <property type="entry name" value="PAS-like_dom_sf"/>
</dbReference>
<dbReference type="GO" id="GO:1902201">
    <property type="term" value="P:negative regulation of bacterial-type flagellum-dependent cell motility"/>
    <property type="evidence" value="ECO:0007669"/>
    <property type="project" value="TreeGrafter"/>
</dbReference>
<name>A0A177SA14_PSEPU</name>
<dbReference type="SMART" id="SM00267">
    <property type="entry name" value="GGDEF"/>
    <property type="match status" value="1"/>
</dbReference>
<dbReference type="InterPro" id="IPR050469">
    <property type="entry name" value="Diguanylate_Cyclase"/>
</dbReference>
<dbReference type="Proteomes" id="UP000077752">
    <property type="component" value="Unassembled WGS sequence"/>
</dbReference>
<dbReference type="SMART" id="SM00086">
    <property type="entry name" value="PAC"/>
    <property type="match status" value="1"/>
</dbReference>
<dbReference type="EMBL" id="LUCV01000051">
    <property type="protein sequence ID" value="OAI84644.1"/>
    <property type="molecule type" value="Genomic_DNA"/>
</dbReference>
<dbReference type="GO" id="GO:0005886">
    <property type="term" value="C:plasma membrane"/>
    <property type="evidence" value="ECO:0007669"/>
    <property type="project" value="UniProtKB-SubCell"/>
</dbReference>
<sequence length="446" mass="49067">MPNASVPEPLPEEQEVLRLREIIAHNSDWLWEVDSQGRYTFCSEHSRQMLGYAPSEVLGKTPFDFMPAEEAARVGAIFAGIVAEQRPFAGLINRNLRADGRLVVLETSGVPLFDEQGSLIGYRGIDRDVTPAIGPLDRREVQLEALYAAASVALGLVDRQGILVNVNHALGQLLGGDATQLVGQPLLMPQLDLAQCLAELELGRSVADCELDWRERTYLLSIGAVRDLDQQILGMTLAFSDITEQRLMREALAQSNAQLAEANARLQALASEDFLTGLPNRRRFDEALLQEKARARREGRPLSLLMVDVDHFKVFNDHYGHQAGDECLRRIAVLLGQSLQRPGDQVCRYGGEEFAVILPDTDVHGARSVARDLCRQVFDAHLEHLASPLQRVTLSIGSASHDPDHPDNSVALGALLRVADLALYRAKQGGRNRLVQGGQEEPAAPH</sequence>
<dbReference type="PROSITE" id="PS50887">
    <property type="entry name" value="GGDEF"/>
    <property type="match status" value="1"/>
</dbReference>
<feature type="domain" description="PAC" evidence="7">
    <location>
        <begin position="89"/>
        <end position="141"/>
    </location>
</feature>
<dbReference type="PANTHER" id="PTHR45138:SF9">
    <property type="entry name" value="DIGUANYLATE CYCLASE DGCM-RELATED"/>
    <property type="match status" value="1"/>
</dbReference>
<comment type="caution">
    <text evidence="9">The sequence shown here is derived from an EMBL/GenBank/DDBJ whole genome shotgun (WGS) entry which is preliminary data.</text>
</comment>
<evidence type="ECO:0000313" key="9">
    <source>
        <dbReference type="EMBL" id="OAI84644.1"/>
    </source>
</evidence>
<dbReference type="CDD" id="cd01949">
    <property type="entry name" value="GGDEF"/>
    <property type="match status" value="1"/>
</dbReference>
<proteinExistence type="predicted"/>
<dbReference type="InterPro" id="IPR001610">
    <property type="entry name" value="PAC"/>
</dbReference>
<evidence type="ECO:0000259" key="6">
    <source>
        <dbReference type="PROSITE" id="PS50112"/>
    </source>
</evidence>
<keyword evidence="4" id="KW-0808">Transferase</keyword>
<dbReference type="InterPro" id="IPR029787">
    <property type="entry name" value="Nucleotide_cyclase"/>
</dbReference>
<dbReference type="InterPro" id="IPR000160">
    <property type="entry name" value="GGDEF_dom"/>
</dbReference>
<dbReference type="GO" id="GO:0052621">
    <property type="term" value="F:diguanylate cyclase activity"/>
    <property type="evidence" value="ECO:0007669"/>
    <property type="project" value="UniProtKB-EC"/>
</dbReference>
<dbReference type="Pfam" id="PF00990">
    <property type="entry name" value="GGDEF"/>
    <property type="match status" value="1"/>
</dbReference>
<dbReference type="NCBIfam" id="TIGR00254">
    <property type="entry name" value="GGDEF"/>
    <property type="match status" value="1"/>
</dbReference>
<dbReference type="EC" id="2.7.7.65" evidence="3"/>
<dbReference type="CDD" id="cd00130">
    <property type="entry name" value="PAS"/>
    <property type="match status" value="2"/>
</dbReference>
<dbReference type="PROSITE" id="PS50112">
    <property type="entry name" value="PAS"/>
    <property type="match status" value="2"/>
</dbReference>
<dbReference type="Pfam" id="PF08448">
    <property type="entry name" value="PAS_4"/>
    <property type="match status" value="2"/>
</dbReference>
<comment type="subcellular location">
    <subcellularLocation>
        <location evidence="2">Cell inner membrane</location>
    </subcellularLocation>
</comment>
<evidence type="ECO:0000256" key="4">
    <source>
        <dbReference type="ARBA" id="ARBA00022777"/>
    </source>
</evidence>
<evidence type="ECO:0000256" key="2">
    <source>
        <dbReference type="ARBA" id="ARBA00004533"/>
    </source>
</evidence>
<dbReference type="GO" id="GO:0043709">
    <property type="term" value="P:cell adhesion involved in single-species biofilm formation"/>
    <property type="evidence" value="ECO:0007669"/>
    <property type="project" value="TreeGrafter"/>
</dbReference>
<evidence type="ECO:0000256" key="3">
    <source>
        <dbReference type="ARBA" id="ARBA00012528"/>
    </source>
</evidence>
<dbReference type="NCBIfam" id="TIGR00229">
    <property type="entry name" value="sensory_box"/>
    <property type="match status" value="2"/>
</dbReference>
<evidence type="ECO:0000259" key="7">
    <source>
        <dbReference type="PROSITE" id="PS50113"/>
    </source>
</evidence>
<reference evidence="9 10" key="1">
    <citation type="submission" date="2016-03" db="EMBL/GenBank/DDBJ databases">
        <title>Draft Genome Assembly of Pseudomonas putida strain CBF10-2.</title>
        <authorList>
            <person name="Iyer R.S."/>
            <person name="Damania A."/>
        </authorList>
    </citation>
    <scope>NUCLEOTIDE SEQUENCE [LARGE SCALE GENOMIC DNA]</scope>
    <source>
        <strain evidence="9 10">CBF10-2</strain>
    </source>
</reference>
<protein>
    <recommendedName>
        <fullName evidence="3">diguanylate cyclase</fullName>
        <ecNumber evidence="3">2.7.7.65</ecNumber>
    </recommendedName>
</protein>
<dbReference type="InterPro" id="IPR043128">
    <property type="entry name" value="Rev_trsase/Diguanyl_cyclase"/>
</dbReference>
<dbReference type="SUPFAM" id="SSF55785">
    <property type="entry name" value="PYP-like sensor domain (PAS domain)"/>
    <property type="match status" value="2"/>
</dbReference>
<dbReference type="InterPro" id="IPR000014">
    <property type="entry name" value="PAS"/>
</dbReference>
<dbReference type="SUPFAM" id="SSF55073">
    <property type="entry name" value="Nucleotide cyclase"/>
    <property type="match status" value="1"/>
</dbReference>
<evidence type="ECO:0000256" key="5">
    <source>
        <dbReference type="ARBA" id="ARBA00034247"/>
    </source>
</evidence>
<dbReference type="SMART" id="SM00091">
    <property type="entry name" value="PAS"/>
    <property type="match status" value="2"/>
</dbReference>
<gene>
    <name evidence="9" type="ORF">AYO28_26515</name>
</gene>
<evidence type="ECO:0000259" key="8">
    <source>
        <dbReference type="PROSITE" id="PS50887"/>
    </source>
</evidence>
<dbReference type="GO" id="GO:0016301">
    <property type="term" value="F:kinase activity"/>
    <property type="evidence" value="ECO:0007669"/>
    <property type="project" value="UniProtKB-KW"/>
</dbReference>
<dbReference type="PANTHER" id="PTHR45138">
    <property type="entry name" value="REGULATORY COMPONENTS OF SENSORY TRANSDUCTION SYSTEM"/>
    <property type="match status" value="1"/>
</dbReference>
<dbReference type="InterPro" id="IPR000700">
    <property type="entry name" value="PAS-assoc_C"/>
</dbReference>